<evidence type="ECO:0000256" key="7">
    <source>
        <dbReference type="ARBA" id="ARBA00022640"/>
    </source>
</evidence>
<dbReference type="EMBL" id="FN648472">
    <property type="protein sequence ID" value="CBJ31839.1"/>
    <property type="molecule type" value="Genomic_DNA"/>
</dbReference>
<name>D7FV33_ECTSI</name>
<dbReference type="GO" id="GO:0030076">
    <property type="term" value="C:light-harvesting complex"/>
    <property type="evidence" value="ECO:0007669"/>
    <property type="project" value="UniProtKB-KW"/>
</dbReference>
<keyword evidence="11" id="KW-1185">Reference proteome</keyword>
<dbReference type="PANTHER" id="PTHR21649">
    <property type="entry name" value="CHLOROPHYLL A/B BINDING PROTEIN"/>
    <property type="match status" value="1"/>
</dbReference>
<evidence type="ECO:0000256" key="5">
    <source>
        <dbReference type="ARBA" id="ARBA00022528"/>
    </source>
</evidence>
<comment type="function">
    <text evidence="1">The light-harvesting complex (LHC) functions as a light receptor, it captures and delivers excitation energy to photosystems with which it is closely associated. Energy is transferred from the carotenoid and chlorophyll C (or B) to chlorophyll A and the photosynthetic reaction centers where it is used to synthesize ATP and reducing power.</text>
</comment>
<evidence type="ECO:0000256" key="3">
    <source>
        <dbReference type="ARBA" id="ARBA00005933"/>
    </source>
</evidence>
<dbReference type="GO" id="GO:0009507">
    <property type="term" value="C:chloroplast"/>
    <property type="evidence" value="ECO:0007669"/>
    <property type="project" value="UniProtKB-SubCell"/>
</dbReference>
<comment type="similarity">
    <text evidence="3">Belongs to the fucoxanthin chlorophyll protein family.</text>
</comment>
<dbReference type="EMBL" id="FN649751">
    <property type="protein sequence ID" value="CBJ31839.1"/>
    <property type="molecule type" value="Genomic_DNA"/>
</dbReference>
<dbReference type="Gene3D" id="1.10.3460.10">
    <property type="entry name" value="Chlorophyll a/b binding protein domain"/>
    <property type="match status" value="1"/>
</dbReference>
<evidence type="ECO:0000256" key="8">
    <source>
        <dbReference type="ARBA" id="ARBA00023243"/>
    </source>
</evidence>
<dbReference type="Proteomes" id="UP000002630">
    <property type="component" value="Linkage Group LG26"/>
</dbReference>
<feature type="binding site" evidence="9">
    <location>
        <position position="88"/>
    </location>
    <ligand>
        <name>chlorophyll a</name>
        <dbReference type="ChEBI" id="CHEBI:58416"/>
        <label>1</label>
    </ligand>
</feature>
<evidence type="ECO:0000256" key="2">
    <source>
        <dbReference type="ARBA" id="ARBA00004229"/>
    </source>
</evidence>
<keyword evidence="5" id="KW-0150">Chloroplast</keyword>
<dbReference type="InParanoid" id="D7FV33"/>
<dbReference type="Pfam" id="PF00504">
    <property type="entry name" value="Chloroa_b-bind"/>
    <property type="match status" value="1"/>
</dbReference>
<evidence type="ECO:0000256" key="4">
    <source>
        <dbReference type="ARBA" id="ARBA00011623"/>
    </source>
</evidence>
<dbReference type="InterPro" id="IPR001344">
    <property type="entry name" value="Chloro_AB-bd_pln"/>
</dbReference>
<dbReference type="STRING" id="2880.D7FV33"/>
<sequence>MKITGATVLGMVASTQAFHMPANVKPSVARRSSTSLASALEPLSDAEAMASLEAIGGYDVETLGKPLDPLHLAKYIPAETLRKYETVHCRVAMLACVGYAFPQIFGMFDATDVQSANGIDALFQTAPEAWAQIIGACGIAEAAQWKHQQSGDTTPFYDPFKGWPKTEKQQEKMKMRELKNGRAAMLCWASFVSAALIPGSVPDFALPF</sequence>
<feature type="binding site" evidence="9">
    <location>
        <position position="114"/>
    </location>
    <ligand>
        <name>chlorophyll a</name>
        <dbReference type="ChEBI" id="CHEBI:58416"/>
        <label>1</label>
    </ligand>
</feature>
<dbReference type="GO" id="GO:0016168">
    <property type="term" value="F:chlorophyll binding"/>
    <property type="evidence" value="ECO:0007669"/>
    <property type="project" value="UniProtKB-KW"/>
</dbReference>
<dbReference type="GO" id="GO:0009765">
    <property type="term" value="P:photosynthesis, light harvesting"/>
    <property type="evidence" value="ECO:0007669"/>
    <property type="project" value="InterPro"/>
</dbReference>
<comment type="subunit">
    <text evidence="4">The LHC complex of chromophytic algae is composed of fucoxanthin, chlorophyll A and C bound non-covalently by fucoxanthin chlorophyll proteins (FCPs). The ratio of pigments in this LHC is; fucoxanthin: chlorophyll C: chlorophyll A; (0.6-1): (0.1-0.3): (1).</text>
</comment>
<reference evidence="10 11" key="1">
    <citation type="journal article" date="2010" name="Nature">
        <title>The Ectocarpus genome and the independent evolution of multicellularity in brown algae.</title>
        <authorList>
            <person name="Cock J.M."/>
            <person name="Sterck L."/>
            <person name="Rouze P."/>
            <person name="Scornet D."/>
            <person name="Allen A.E."/>
            <person name="Amoutzias G."/>
            <person name="Anthouard V."/>
            <person name="Artiguenave F."/>
            <person name="Aury J.M."/>
            <person name="Badger J.H."/>
            <person name="Beszteri B."/>
            <person name="Billiau K."/>
            <person name="Bonnet E."/>
            <person name="Bothwell J.H."/>
            <person name="Bowler C."/>
            <person name="Boyen C."/>
            <person name="Brownlee C."/>
            <person name="Carrano C.J."/>
            <person name="Charrier B."/>
            <person name="Cho G.Y."/>
            <person name="Coelho S.M."/>
            <person name="Collen J."/>
            <person name="Corre E."/>
            <person name="Da Silva C."/>
            <person name="Delage L."/>
            <person name="Delaroque N."/>
            <person name="Dittami S.M."/>
            <person name="Doulbeau S."/>
            <person name="Elias M."/>
            <person name="Farnham G."/>
            <person name="Gachon C.M."/>
            <person name="Gschloessl B."/>
            <person name="Heesch S."/>
            <person name="Jabbari K."/>
            <person name="Jubin C."/>
            <person name="Kawai H."/>
            <person name="Kimura K."/>
            <person name="Kloareg B."/>
            <person name="Kupper F.C."/>
            <person name="Lang D."/>
            <person name="Le Bail A."/>
            <person name="Leblanc C."/>
            <person name="Lerouge P."/>
            <person name="Lohr M."/>
            <person name="Lopez P.J."/>
            <person name="Martens C."/>
            <person name="Maumus F."/>
            <person name="Michel G."/>
            <person name="Miranda-Saavedra D."/>
            <person name="Morales J."/>
            <person name="Moreau H."/>
            <person name="Motomura T."/>
            <person name="Nagasato C."/>
            <person name="Napoli C.A."/>
            <person name="Nelson D.R."/>
            <person name="Nyvall-Collen P."/>
            <person name="Peters A.F."/>
            <person name="Pommier C."/>
            <person name="Potin P."/>
            <person name="Poulain J."/>
            <person name="Quesneville H."/>
            <person name="Read B."/>
            <person name="Rensing S.A."/>
            <person name="Ritter A."/>
            <person name="Rousvoal S."/>
            <person name="Samanta M."/>
            <person name="Samson G."/>
            <person name="Schroeder D.C."/>
            <person name="Segurens B."/>
            <person name="Strittmatter M."/>
            <person name="Tonon T."/>
            <person name="Tregear J.W."/>
            <person name="Valentin K."/>
            <person name="von Dassow P."/>
            <person name="Yamagishi T."/>
            <person name="Van de Peer Y."/>
            <person name="Wincker P."/>
        </authorList>
    </citation>
    <scope>NUCLEOTIDE SEQUENCE [LARGE SCALE GENOMIC DNA]</scope>
    <source>
        <strain evidence="11">Ec32 / CCAP1310/4</strain>
    </source>
</reference>
<feature type="binding site" description="axial binding residue" evidence="9">
    <location>
        <position position="90"/>
    </location>
    <ligand>
        <name>chlorophyll b</name>
        <dbReference type="ChEBI" id="CHEBI:61721"/>
        <label>1</label>
    </ligand>
    <ligandPart>
        <name>Mg</name>
        <dbReference type="ChEBI" id="CHEBI:25107"/>
    </ligandPart>
</feature>
<organism evidence="10 11">
    <name type="scientific">Ectocarpus siliculosus</name>
    <name type="common">Brown alga</name>
    <name type="synonym">Conferva siliculosa</name>
    <dbReference type="NCBI Taxonomy" id="2880"/>
    <lineage>
        <taxon>Eukaryota</taxon>
        <taxon>Sar</taxon>
        <taxon>Stramenopiles</taxon>
        <taxon>Ochrophyta</taxon>
        <taxon>PX clade</taxon>
        <taxon>Phaeophyceae</taxon>
        <taxon>Ectocarpales</taxon>
        <taxon>Ectocarpaceae</taxon>
        <taxon>Ectocarpus</taxon>
    </lineage>
</organism>
<keyword evidence="9" id="KW-0157">Chromophore</keyword>
<keyword evidence="9" id="KW-0148">Chlorophyll</keyword>
<feature type="binding site" evidence="9">
    <location>
        <position position="180"/>
    </location>
    <ligand>
        <name>chlorophyll a</name>
        <dbReference type="ChEBI" id="CHEBI:58416"/>
        <label>1</label>
    </ligand>
</feature>
<dbReference type="InterPro" id="IPR022796">
    <property type="entry name" value="Chloroa_b-bind"/>
</dbReference>
<evidence type="ECO:0000256" key="9">
    <source>
        <dbReference type="PIRSR" id="PIRSR601344-1"/>
    </source>
</evidence>
<feature type="binding site" evidence="9">
    <location>
        <position position="177"/>
    </location>
    <ligand>
        <name>chlorophyll a</name>
        <dbReference type="ChEBI" id="CHEBI:58416"/>
        <label>1</label>
    </ligand>
</feature>
<feature type="binding site" evidence="9">
    <location>
        <position position="182"/>
    </location>
    <ligand>
        <name>chlorophyll a</name>
        <dbReference type="ChEBI" id="CHEBI:58416"/>
        <label>1</label>
    </ligand>
</feature>
<proteinExistence type="inferred from homology"/>
<feature type="binding site" evidence="9">
    <location>
        <position position="85"/>
    </location>
    <ligand>
        <name>chlorophyll a</name>
        <dbReference type="ChEBI" id="CHEBI:58416"/>
        <label>1</label>
    </ligand>
</feature>
<dbReference type="SUPFAM" id="SSF103511">
    <property type="entry name" value="Chlorophyll a-b binding protein"/>
    <property type="match status" value="1"/>
</dbReference>
<dbReference type="AlphaFoldDB" id="D7FV33"/>
<comment type="subcellular location">
    <subcellularLocation>
        <location evidence="2">Plastid</location>
        <location evidence="2">Chloroplast</location>
    </subcellularLocation>
</comment>
<evidence type="ECO:0000313" key="10">
    <source>
        <dbReference type="EMBL" id="CBJ31839.1"/>
    </source>
</evidence>
<keyword evidence="8" id="KW-0437">Light-harvesting polypeptide</keyword>
<gene>
    <name evidence="10" type="primary">LHCP32</name>
    <name evidence="10" type="ORF">Esi_0287_0008</name>
</gene>
<accession>D7FV33</accession>
<protein>
    <submittedName>
        <fullName evidence="10">Light harvesting complex protein</fullName>
    </submittedName>
</protein>
<evidence type="ECO:0000256" key="1">
    <source>
        <dbReference type="ARBA" id="ARBA00004022"/>
    </source>
</evidence>
<dbReference type="OrthoDB" id="423598at2759"/>
<evidence type="ECO:0000256" key="6">
    <source>
        <dbReference type="ARBA" id="ARBA00022531"/>
    </source>
</evidence>
<dbReference type="GO" id="GO:0016020">
    <property type="term" value="C:membrane"/>
    <property type="evidence" value="ECO:0007669"/>
    <property type="project" value="InterPro"/>
</dbReference>
<keyword evidence="7" id="KW-0934">Plastid</keyword>
<keyword evidence="6" id="KW-0602">Photosynthesis</keyword>
<evidence type="ECO:0000313" key="11">
    <source>
        <dbReference type="Proteomes" id="UP000002630"/>
    </source>
</evidence>
<dbReference type="eggNOG" id="ENOG502SUWS">
    <property type="taxonomic scope" value="Eukaryota"/>
</dbReference>